<evidence type="ECO:0000256" key="1">
    <source>
        <dbReference type="PROSITE-ProRule" id="PRU00221"/>
    </source>
</evidence>
<dbReference type="FunFam" id="2.130.10.10:FF:000651">
    <property type="entry name" value="RaBConnectin related"/>
    <property type="match status" value="1"/>
</dbReference>
<protein>
    <submittedName>
        <fullName evidence="5">Rav1p_C domain-containing protein</fullName>
    </submittedName>
</protein>
<feature type="compositionally biased region" description="Basic and acidic residues" evidence="2">
    <location>
        <begin position="1627"/>
        <end position="1638"/>
    </location>
</feature>
<feature type="region of interest" description="Disordered" evidence="2">
    <location>
        <begin position="1618"/>
        <end position="1638"/>
    </location>
</feature>
<proteinExistence type="predicted"/>
<dbReference type="SMART" id="SM00320">
    <property type="entry name" value="WD40"/>
    <property type="match status" value="8"/>
</dbReference>
<name>A0A7I4Z5K9_HAECO</name>
<feature type="repeat" description="WD" evidence="1">
    <location>
        <begin position="1971"/>
        <end position="2012"/>
    </location>
</feature>
<dbReference type="PROSITE" id="PS50082">
    <property type="entry name" value="WD_REPEATS_2"/>
    <property type="match status" value="3"/>
</dbReference>
<feature type="repeat" description="WD" evidence="1">
    <location>
        <begin position="2110"/>
        <end position="2151"/>
    </location>
</feature>
<feature type="repeat" description="WD" evidence="1">
    <location>
        <begin position="2169"/>
        <end position="2195"/>
    </location>
</feature>
<dbReference type="PROSITE" id="PS50294">
    <property type="entry name" value="WD_REPEATS_REGION"/>
    <property type="match status" value="1"/>
</dbReference>
<sequence>MSTPHQVIIGALNSGESVYAIGSVEGATFIVCAVGTDVVILDADFSRVQVIPGCSRSAGQLVNSVSCCQDSGKIAATYGNTIKIFEPISNAHEKKKPVLSCRWIETQCFTVKERVKSVLWNMDGLRMTVVVGDELFLYQHRSLSSVVPFGSAAPVTFCISEEDHAHDANMWHIIWSVQLGQHPRYIKFSPDGTFLAISGEHDKSVKIIYQDLFEQGKEHLSFGFFILDHPAPVRGFEWRRTGRYMPRKCMQAILITWCEDNTSRIWKETPSQESAIGDLCGDEGDTSWERSRPRKFLGKHFGVKKIKSRIITKLKGMLSERKRYTEESLNALGMKAQMGKSPSFSDLQSAQYTFSSVHFHLMATVNGETDCMLVPSMEGCGPLQRPLCVHWLNNKELDFTVGAEKVLTEVIQSDGHSVRKSPTASPIELAEGAVWHNSEYSESGDWTSSVLDKIYSETTSFKDALDVKLEVLLRQWSKSSDILFAIHPIDGSLLIWTVEWLDDPHRQPVVSFTSRIPSALPIADASSLHPSLDTFNPFEPMFADTLRKEEGKDAELLLSGRMLEMKISATIHLLTHHENGSLNLWHVAVDESSSFTCILCVTHKSRMCGHRFQIDQVVPHPALPLLLTTSQFQSEQSAFDNETRFLSELILWKISPVGPLCKSGGIKEIARVASSLHTGFDCIGWIPVFLPRTISSNYERSLSYPLDTISVDGLFEAARLASPMLPQYHPKQLTVLLNAGRTKRVKAILLNVLSALEQRQVSVQNPLSRAATMRRMSTVGAMEEKSSDEGQVYPDYNEIEEIAPLPLHSIVAADVESCVEFHRKGESTRDVLMTNDSKQPVSTAFSVRHNRLLTELLTHTHLPGLSSVDQMHLLAIADTLSHFSADDVDDLSLANADHHATAATGVETVDECGLRFLMAVKQYEYLLLCLPINQRMELKMNGLPSSDIIWAQHSATESELLNAIPSLQKSNPTWDELRGLGIAWWLNDTTILKTCLEKLAKAAFQQNEDPMDSSLYYMALKKKNLLTHLFKTVKNHKMAEFFAQDFSKEHWQRIAAKNAFVLMGKQRFHHAAAFFLLSGSIKDAIQTILRKCRDLQLAMVVLRLYETDIEVQQAMLKEILCREVLGGSLECVESPGGIAERIGNSCKHERSGDPFLRSMAYWLLKDFSQSVHTLVQEAFCDAAGLRAPLSDIFNFYCFLRKHPLVVRQRVADAGVTIYSTEQFLAISKGLECHVTPSERRLYFRTAAEHMAHGCPMLALDVLCRLPRNITMLNEESLEAFFSSDDFSSRNTMGSSDVLAQHLKFVASLRIFTEELSTLTSACEGDGRRLRKQLLYWIQNEVEVLKTLCDYRSTEENLMLRAAYPEKEPLSLDSSKIVVRNDVFEVNWKWLICNRNLLRSFTSFCTLHYAQNHRLTSALMELLLLSEFQKKESISPVTMFVATPLSFIENQCWDLLTSITELITVPDVGIHLQKAYKLYNLSQGLSSSLYQYLCCIDQSVTSSSSSSTMLGQESMVCADDFGALTSPRLWPGVKNLIDFTKEGGDVKAPQLRKLLAESFVAVFMSLFCFALAIYDTRWLFRLAAHQMDSLEFALTFGGGKEKRNRAAVRQLHPFVSIPQSSTGSSCSREGKSFTDSHDKLVQPNEPLPEVITVLPSSFIQEFETEWIPPKNDIVRYFANKPSVASNTEYSIDFDSDDEAEYSAFSMVDHESNENTNPKSFAWQLLRLALVEHQIFRIRQFLSIAGFDSYDAPVLVPNVEAVFRVLNGWAMQLQQNLCYHNDGYPVNLLPHMGVNVNNFEIASTSRKYAILTERNNTPFETNAPRSRSLRRLWTYLVNQRHLEKVFLRHIFPLIPQQELLKKRNNMATCGECRSLPEAYKIVHKDHEPIIAFACSQEKPGWLTLSTGRELQEMDISDVFEEPRNASSASSSQAELVPSISNRCDPRSGNVDYVLITENTTQVIHSSKLASMILKRTVNGIRRIDSHPSAPLYVTGSSDGSIRIWEWGVGQPTYTARVAGQHAKVSRISFCHGGNKFAAVDGDGMLSLWQINHSTQHKKPFFSQRCHNKSASDVRFLPQSSSVLITAGTSSGEFNLALWDTLLPPTRALVHTWVAHAEGATAAMYLPSQQAIVSGGRHGELCLWDVRQRQLRLTVKAFDWHQTVKSLVTDCNQNLIVAGSSDGDIKIWSADMNPQLKYALLGEHAAKPGFSFRQVAQSPAQGVAQLYVDQQLRLFSCGGDASLKFRTLQSIYNMHEQG</sequence>
<dbReference type="SUPFAM" id="SSF50978">
    <property type="entry name" value="WD40 repeat-like"/>
    <property type="match status" value="2"/>
</dbReference>
<evidence type="ECO:0000313" key="5">
    <source>
        <dbReference type="WBParaSite" id="HCON_00180130-00002"/>
    </source>
</evidence>
<accession>A0A7I4Z5K9</accession>
<dbReference type="PANTHER" id="PTHR13950:SF9">
    <property type="entry name" value="RABCONNECTIN-3A"/>
    <property type="match status" value="1"/>
</dbReference>
<dbReference type="InterPro" id="IPR022033">
    <property type="entry name" value="Rav1p_C"/>
</dbReference>
<reference evidence="5" key="1">
    <citation type="submission" date="2020-12" db="UniProtKB">
        <authorList>
            <consortium name="WormBaseParasite"/>
        </authorList>
    </citation>
    <scope>IDENTIFICATION</scope>
    <source>
        <strain evidence="5">MHco3</strain>
    </source>
</reference>
<dbReference type="PANTHER" id="PTHR13950">
    <property type="entry name" value="RABCONNECTIN-RELATED"/>
    <property type="match status" value="1"/>
</dbReference>
<dbReference type="Proteomes" id="UP000025227">
    <property type="component" value="Unplaced"/>
</dbReference>
<dbReference type="OMA" id="NINGMTH"/>
<keyword evidence="1" id="KW-0853">WD repeat</keyword>
<dbReference type="Gene3D" id="2.130.10.10">
    <property type="entry name" value="YVTN repeat-like/Quinoprotein amine dehydrogenase"/>
    <property type="match status" value="3"/>
</dbReference>
<dbReference type="Pfam" id="PF12234">
    <property type="entry name" value="Rav1p_C"/>
    <property type="match status" value="1"/>
</dbReference>
<dbReference type="WBParaSite" id="HCON_00180130-00002">
    <property type="protein sequence ID" value="HCON_00180130-00002"/>
    <property type="gene ID" value="HCON_00180130"/>
</dbReference>
<dbReference type="InterPro" id="IPR015943">
    <property type="entry name" value="WD40/YVTN_repeat-like_dom_sf"/>
</dbReference>
<evidence type="ECO:0000313" key="4">
    <source>
        <dbReference type="Proteomes" id="UP000025227"/>
    </source>
</evidence>
<dbReference type="GO" id="GO:0007035">
    <property type="term" value="P:vacuolar acidification"/>
    <property type="evidence" value="ECO:0007669"/>
    <property type="project" value="TreeGrafter"/>
</dbReference>
<dbReference type="OrthoDB" id="342131at2759"/>
<dbReference type="Pfam" id="PF00400">
    <property type="entry name" value="WD40"/>
    <property type="match status" value="3"/>
</dbReference>
<keyword evidence="4" id="KW-1185">Reference proteome</keyword>
<dbReference type="InterPro" id="IPR052208">
    <property type="entry name" value="DmX-like/RAVE_component"/>
</dbReference>
<dbReference type="GO" id="GO:0043291">
    <property type="term" value="C:RAVE complex"/>
    <property type="evidence" value="ECO:0007669"/>
    <property type="project" value="TreeGrafter"/>
</dbReference>
<organism evidence="4 5">
    <name type="scientific">Haemonchus contortus</name>
    <name type="common">Barber pole worm</name>
    <dbReference type="NCBI Taxonomy" id="6289"/>
    <lineage>
        <taxon>Eukaryota</taxon>
        <taxon>Metazoa</taxon>
        <taxon>Ecdysozoa</taxon>
        <taxon>Nematoda</taxon>
        <taxon>Chromadorea</taxon>
        <taxon>Rhabditida</taxon>
        <taxon>Rhabditina</taxon>
        <taxon>Rhabditomorpha</taxon>
        <taxon>Strongyloidea</taxon>
        <taxon>Trichostrongylidae</taxon>
        <taxon>Haemonchus</taxon>
    </lineage>
</organism>
<dbReference type="InterPro" id="IPR036322">
    <property type="entry name" value="WD40_repeat_dom_sf"/>
</dbReference>
<evidence type="ECO:0000256" key="2">
    <source>
        <dbReference type="SAM" id="MobiDB-lite"/>
    </source>
</evidence>
<feature type="domain" description="RAVE complex protein Rav1 C-terminal" evidence="3">
    <location>
        <begin position="713"/>
        <end position="1177"/>
    </location>
</feature>
<dbReference type="InterPro" id="IPR001680">
    <property type="entry name" value="WD40_rpt"/>
</dbReference>
<evidence type="ECO:0000259" key="3">
    <source>
        <dbReference type="Pfam" id="PF12234"/>
    </source>
</evidence>